<dbReference type="InterPro" id="IPR036291">
    <property type="entry name" value="NAD(P)-bd_dom_sf"/>
</dbReference>
<evidence type="ECO:0000313" key="3">
    <source>
        <dbReference type="Proteomes" id="UP000280960"/>
    </source>
</evidence>
<dbReference type="Proteomes" id="UP000280960">
    <property type="component" value="Chromosome"/>
</dbReference>
<dbReference type="SMART" id="SM00881">
    <property type="entry name" value="CoA_binding"/>
    <property type="match status" value="1"/>
</dbReference>
<reference evidence="2 3" key="1">
    <citation type="submission" date="2018-10" db="EMBL/GenBank/DDBJ databases">
        <authorList>
            <person name="Zhang X."/>
        </authorList>
    </citation>
    <scope>NUCLEOTIDE SEQUENCE [LARGE SCALE GENOMIC DNA]</scope>
    <source>
        <strain evidence="2 3">SK-G1</strain>
    </source>
</reference>
<evidence type="ECO:0000259" key="1">
    <source>
        <dbReference type="SMART" id="SM00881"/>
    </source>
</evidence>
<gene>
    <name evidence="2" type="ORF">D2962_13900</name>
</gene>
<proteinExistence type="predicted"/>
<dbReference type="EMBL" id="CP033169">
    <property type="protein sequence ID" value="AYO31547.1"/>
    <property type="molecule type" value="Genomic_DNA"/>
</dbReference>
<dbReference type="InterPro" id="IPR003781">
    <property type="entry name" value="CoA-bd"/>
</dbReference>
<dbReference type="AlphaFoldDB" id="A0A3G2R9Y8"/>
<protein>
    <submittedName>
        <fullName evidence="2">CoA-binding protein</fullName>
    </submittedName>
</protein>
<dbReference type="RefSeq" id="WP_120767656.1">
    <property type="nucleotide sequence ID" value="NZ_CP033169.1"/>
</dbReference>
<sequence>MEDLIQQMLSKKVWAVIGSFSGEGKYAYKIFKNLKKLGYRVFPINPKIKNVDGDTCYPDLESLPQIPEVVNLVTPPQVTEKIVGECIRLGIKYIWMQPGAESERAIKTAQNAGLNVIHDACVYSLTR</sequence>
<evidence type="ECO:0000313" key="2">
    <source>
        <dbReference type="EMBL" id="AYO31547.1"/>
    </source>
</evidence>
<dbReference type="KEGG" id="bacg:D2962_13900"/>
<dbReference type="Pfam" id="PF13380">
    <property type="entry name" value="CoA_binding_2"/>
    <property type="match status" value="1"/>
</dbReference>
<dbReference type="SUPFAM" id="SSF51735">
    <property type="entry name" value="NAD(P)-binding Rossmann-fold domains"/>
    <property type="match status" value="1"/>
</dbReference>
<accession>A0A3G2R9Y8</accession>
<keyword evidence="3" id="KW-1185">Reference proteome</keyword>
<dbReference type="Gene3D" id="3.40.50.720">
    <property type="entry name" value="NAD(P)-binding Rossmann-like Domain"/>
    <property type="match status" value="1"/>
</dbReference>
<organism evidence="2 3">
    <name type="scientific">Biomaibacter acetigenes</name>
    <dbReference type="NCBI Taxonomy" id="2316383"/>
    <lineage>
        <taxon>Bacteria</taxon>
        <taxon>Bacillati</taxon>
        <taxon>Bacillota</taxon>
        <taxon>Clostridia</taxon>
        <taxon>Thermosediminibacterales</taxon>
        <taxon>Tepidanaerobacteraceae</taxon>
        <taxon>Biomaibacter</taxon>
    </lineage>
</organism>
<name>A0A3G2R9Y8_9FIRM</name>
<feature type="domain" description="CoA-binding" evidence="1">
    <location>
        <begin position="8"/>
        <end position="100"/>
    </location>
</feature>
<dbReference type="PANTHER" id="PTHR33303:SF2">
    <property type="entry name" value="COA-BINDING DOMAIN-CONTAINING PROTEIN"/>
    <property type="match status" value="1"/>
</dbReference>
<dbReference type="PANTHER" id="PTHR33303">
    <property type="entry name" value="CYTOPLASMIC PROTEIN-RELATED"/>
    <property type="match status" value="1"/>
</dbReference>